<dbReference type="AlphaFoldDB" id="A0A0V0QA38"/>
<dbReference type="InterPro" id="IPR015267">
    <property type="entry name" value="PPP4R2"/>
</dbReference>
<protein>
    <submittedName>
        <fullName evidence="2">Uncharacterized protein</fullName>
    </submittedName>
</protein>
<dbReference type="Proteomes" id="UP000054937">
    <property type="component" value="Unassembled WGS sequence"/>
</dbReference>
<dbReference type="OMA" id="NWLYLRS"/>
<accession>A0A0V0QA38</accession>
<dbReference type="GO" id="GO:0005634">
    <property type="term" value="C:nucleus"/>
    <property type="evidence" value="ECO:0007669"/>
    <property type="project" value="TreeGrafter"/>
</dbReference>
<evidence type="ECO:0000256" key="1">
    <source>
        <dbReference type="ARBA" id="ARBA00009207"/>
    </source>
</evidence>
<sequence>MEEEKSKPQIYNEKLKQYSDLVAEEIKQIEEGQKYKPKQETQEQQQLYKDLKFVLEDLARTGEEKTYDWIPLRNFLVIAMKNMLIEMCQTYPDVSYSNGESFEDELEVILQFLISFETTPPFTLQRICELILDPKKHYQSAKKILFAIEKLVNVSPIEKSTLVF</sequence>
<organism evidence="2 3">
    <name type="scientific">Pseudocohnilembus persalinus</name>
    <name type="common">Ciliate</name>
    <dbReference type="NCBI Taxonomy" id="266149"/>
    <lineage>
        <taxon>Eukaryota</taxon>
        <taxon>Sar</taxon>
        <taxon>Alveolata</taxon>
        <taxon>Ciliophora</taxon>
        <taxon>Intramacronucleata</taxon>
        <taxon>Oligohymenophorea</taxon>
        <taxon>Scuticociliatia</taxon>
        <taxon>Philasterida</taxon>
        <taxon>Pseudocohnilembidae</taxon>
        <taxon>Pseudocohnilembus</taxon>
    </lineage>
</organism>
<dbReference type="PANTHER" id="PTHR16487:SF0">
    <property type="entry name" value="PROTEIN PHOSPHATASE 4 REGULATORY SUBUNIT 2-RELATED"/>
    <property type="match status" value="1"/>
</dbReference>
<dbReference type="EMBL" id="LDAU01000222">
    <property type="protein sequence ID" value="KRW99080.1"/>
    <property type="molecule type" value="Genomic_DNA"/>
</dbReference>
<dbReference type="Pfam" id="PF09184">
    <property type="entry name" value="PPP4R2"/>
    <property type="match status" value="1"/>
</dbReference>
<comment type="similarity">
    <text evidence="1">Belongs to the PPP4R2 family.</text>
</comment>
<keyword evidence="3" id="KW-1185">Reference proteome</keyword>
<evidence type="ECO:0000313" key="3">
    <source>
        <dbReference type="Proteomes" id="UP000054937"/>
    </source>
</evidence>
<name>A0A0V0QA38_PSEPJ</name>
<dbReference type="GO" id="GO:0019888">
    <property type="term" value="F:protein phosphatase regulator activity"/>
    <property type="evidence" value="ECO:0007669"/>
    <property type="project" value="InterPro"/>
</dbReference>
<gene>
    <name evidence="2" type="ORF">PPERSA_07333</name>
</gene>
<dbReference type="PANTHER" id="PTHR16487">
    <property type="entry name" value="PPP4R2-RELATED PROTEIN"/>
    <property type="match status" value="1"/>
</dbReference>
<dbReference type="GO" id="GO:0030289">
    <property type="term" value="C:protein phosphatase 4 complex"/>
    <property type="evidence" value="ECO:0007669"/>
    <property type="project" value="InterPro"/>
</dbReference>
<reference evidence="2 3" key="1">
    <citation type="journal article" date="2015" name="Sci. Rep.">
        <title>Genome of the facultative scuticociliatosis pathogen Pseudocohnilembus persalinus provides insight into its virulence through horizontal gene transfer.</title>
        <authorList>
            <person name="Xiong J."/>
            <person name="Wang G."/>
            <person name="Cheng J."/>
            <person name="Tian M."/>
            <person name="Pan X."/>
            <person name="Warren A."/>
            <person name="Jiang C."/>
            <person name="Yuan D."/>
            <person name="Miao W."/>
        </authorList>
    </citation>
    <scope>NUCLEOTIDE SEQUENCE [LARGE SCALE GENOMIC DNA]</scope>
    <source>
        <strain evidence="2">36N120E</strain>
    </source>
</reference>
<dbReference type="InParanoid" id="A0A0V0QA38"/>
<evidence type="ECO:0000313" key="2">
    <source>
        <dbReference type="EMBL" id="KRW99080.1"/>
    </source>
</evidence>
<proteinExistence type="inferred from homology"/>
<comment type="caution">
    <text evidence="2">The sequence shown here is derived from an EMBL/GenBank/DDBJ whole genome shotgun (WGS) entry which is preliminary data.</text>
</comment>
<dbReference type="GO" id="GO:0005737">
    <property type="term" value="C:cytoplasm"/>
    <property type="evidence" value="ECO:0007669"/>
    <property type="project" value="TreeGrafter"/>
</dbReference>
<dbReference type="OrthoDB" id="341898at2759"/>